<protein>
    <submittedName>
        <fullName evidence="1">Uncharacterized protein</fullName>
    </submittedName>
</protein>
<dbReference type="EMBL" id="CM026426">
    <property type="protein sequence ID" value="KAG0571758.1"/>
    <property type="molecule type" value="Genomic_DNA"/>
</dbReference>
<gene>
    <name evidence="1" type="ORF">KC19_VG039900</name>
</gene>
<keyword evidence="2" id="KW-1185">Reference proteome</keyword>
<organism evidence="1 2">
    <name type="scientific">Ceratodon purpureus</name>
    <name type="common">Fire moss</name>
    <name type="synonym">Dicranum purpureum</name>
    <dbReference type="NCBI Taxonomy" id="3225"/>
    <lineage>
        <taxon>Eukaryota</taxon>
        <taxon>Viridiplantae</taxon>
        <taxon>Streptophyta</taxon>
        <taxon>Embryophyta</taxon>
        <taxon>Bryophyta</taxon>
        <taxon>Bryophytina</taxon>
        <taxon>Bryopsida</taxon>
        <taxon>Dicranidae</taxon>
        <taxon>Pseudoditrichales</taxon>
        <taxon>Ditrichaceae</taxon>
        <taxon>Ceratodon</taxon>
    </lineage>
</organism>
<dbReference type="Proteomes" id="UP000822688">
    <property type="component" value="Chromosome V"/>
</dbReference>
<evidence type="ECO:0000313" key="2">
    <source>
        <dbReference type="Proteomes" id="UP000822688"/>
    </source>
</evidence>
<sequence length="172" mass="18525">MLPSGVLESGCAVLASFRSFRCGVSSRQGFDEQLCRPALSLARKSGCHYSCQVWAVISETSASDNAGDSAADFVKRTERAWMISKQPRPLKCTSCEAGGSKECVWCKGTGFFILGDSMLCEVPSRNTTCVICAGQGVVPCKDCKGTGFRAQWLGLPPKEDHEPDHGVGFPRH</sequence>
<dbReference type="SUPFAM" id="SSF57938">
    <property type="entry name" value="DnaJ/Hsp40 cysteine-rich domain"/>
    <property type="match status" value="1"/>
</dbReference>
<accession>A0A8T0HM80</accession>
<dbReference type="InterPro" id="IPR036410">
    <property type="entry name" value="HSP_DnaJ_Cys-rich_dom_sf"/>
</dbReference>
<name>A0A8T0HM80_CERPU</name>
<proteinExistence type="predicted"/>
<comment type="caution">
    <text evidence="1">The sequence shown here is derived from an EMBL/GenBank/DDBJ whole genome shotgun (WGS) entry which is preliminary data.</text>
</comment>
<dbReference type="AlphaFoldDB" id="A0A8T0HM80"/>
<evidence type="ECO:0000313" key="1">
    <source>
        <dbReference type="EMBL" id="KAG0571758.1"/>
    </source>
</evidence>
<reference evidence="1" key="1">
    <citation type="submission" date="2020-06" db="EMBL/GenBank/DDBJ databases">
        <title>WGS assembly of Ceratodon purpureus strain R40.</title>
        <authorList>
            <person name="Carey S.B."/>
            <person name="Jenkins J."/>
            <person name="Shu S."/>
            <person name="Lovell J.T."/>
            <person name="Sreedasyam A."/>
            <person name="Maumus F."/>
            <person name="Tiley G.P."/>
            <person name="Fernandez-Pozo N."/>
            <person name="Barry K."/>
            <person name="Chen C."/>
            <person name="Wang M."/>
            <person name="Lipzen A."/>
            <person name="Daum C."/>
            <person name="Saski C.A."/>
            <person name="Payton A.C."/>
            <person name="Mcbreen J.C."/>
            <person name="Conrad R.E."/>
            <person name="Kollar L.M."/>
            <person name="Olsson S."/>
            <person name="Huttunen S."/>
            <person name="Landis J.B."/>
            <person name="Wickett N.J."/>
            <person name="Johnson M.G."/>
            <person name="Rensing S.A."/>
            <person name="Grimwood J."/>
            <person name="Schmutz J."/>
            <person name="Mcdaniel S.F."/>
        </authorList>
    </citation>
    <scope>NUCLEOTIDE SEQUENCE</scope>
    <source>
        <strain evidence="1">R40</strain>
    </source>
</reference>